<reference evidence="16" key="2">
    <citation type="submission" date="2019-06" db="EMBL/GenBank/DDBJ databases">
        <title>Co-occurence of chitin degradation, pigmentation and bioactivity in marine Pseudoalteromonas.</title>
        <authorList>
            <person name="Sonnenschein E.C."/>
            <person name="Bech P.K."/>
        </authorList>
    </citation>
    <scope>NUCLEOTIDE SEQUENCE [LARGE SCALE GENOMIC DNA]</scope>
    <source>
        <strain evidence="16">S2231</strain>
    </source>
</reference>
<dbReference type="GO" id="GO:0042245">
    <property type="term" value="P:RNA repair"/>
    <property type="evidence" value="ECO:0007669"/>
    <property type="project" value="UniProtKB-KW"/>
</dbReference>
<dbReference type="EMBL" id="PNCL01000104">
    <property type="protein sequence ID" value="TMP55159.1"/>
    <property type="molecule type" value="Genomic_DNA"/>
</dbReference>
<name>A0A5S3XK52_9GAMM</name>
<evidence type="ECO:0000256" key="1">
    <source>
        <dbReference type="ARBA" id="ARBA00001946"/>
    </source>
</evidence>
<keyword evidence="5" id="KW-0479">Metal-binding</keyword>
<dbReference type="Pfam" id="PF01743">
    <property type="entry name" value="PolyA_pol"/>
    <property type="match status" value="1"/>
</dbReference>
<comment type="cofactor">
    <cofactor evidence="1">
        <name>Mg(2+)</name>
        <dbReference type="ChEBI" id="CHEBI:18420"/>
    </cofactor>
</comment>
<evidence type="ECO:0000256" key="4">
    <source>
        <dbReference type="ARBA" id="ARBA00022695"/>
    </source>
</evidence>
<dbReference type="InterPro" id="IPR050124">
    <property type="entry name" value="tRNA_CCA-adding_enzyme"/>
</dbReference>
<comment type="similarity">
    <text evidence="11">Belongs to the tRNA nucleotidyltransferase/poly(A) polymerase family.</text>
</comment>
<dbReference type="SUPFAM" id="SSF81891">
    <property type="entry name" value="Poly A polymerase C-terminal region-like"/>
    <property type="match status" value="1"/>
</dbReference>
<dbReference type="Proteomes" id="UP000307706">
    <property type="component" value="Unassembled WGS sequence"/>
</dbReference>
<dbReference type="InterPro" id="IPR043519">
    <property type="entry name" value="NT_sf"/>
</dbReference>
<dbReference type="Gene3D" id="1.10.3090.10">
    <property type="entry name" value="cca-adding enzyme, domain 2"/>
    <property type="match status" value="1"/>
</dbReference>
<dbReference type="PROSITE" id="PS51831">
    <property type="entry name" value="HD"/>
    <property type="match status" value="1"/>
</dbReference>
<keyword evidence="7" id="KW-0692">RNA repair</keyword>
<dbReference type="CDD" id="cd05398">
    <property type="entry name" value="NT_ClassII-CCAase"/>
    <property type="match status" value="1"/>
</dbReference>
<dbReference type="PANTHER" id="PTHR47545">
    <property type="entry name" value="MULTIFUNCTIONAL CCA PROTEIN"/>
    <property type="match status" value="1"/>
</dbReference>
<evidence type="ECO:0000256" key="3">
    <source>
        <dbReference type="ARBA" id="ARBA00022694"/>
    </source>
</evidence>
<dbReference type="Pfam" id="PF12627">
    <property type="entry name" value="PolyA_pol_RNAbd"/>
    <property type="match status" value="1"/>
</dbReference>
<evidence type="ECO:0000256" key="9">
    <source>
        <dbReference type="ARBA" id="ARBA00022842"/>
    </source>
</evidence>
<comment type="caution">
    <text evidence="14">The sequence shown here is derived from an EMBL/GenBank/DDBJ whole genome shotgun (WGS) entry which is preliminary data.</text>
</comment>
<gene>
    <name evidence="14" type="ORF">CWB96_17750</name>
    <name evidence="13" type="ORF">CWB97_21435</name>
</gene>
<proteinExistence type="inferred from homology"/>
<dbReference type="InterPro" id="IPR012006">
    <property type="entry name" value="CCA_bact"/>
</dbReference>
<sequence>MTSGLNKVYLVGGAVRDALLGQASKDQDYVVVGQTSESMLALGFQSVGRDFPVFLHPDTKEEYALARTERKNGRGYTGFSVNAAVSVTLEDDLARRDLTINAMAMDNEGNIIDPFNGRNDLVDKVLRHTSEAFIEDPVRVLRIARFLARYGDTWTIAPQTYLLMEQLRDSGELSHLVPERVWFETEKALGESYPHLFFETLSDFGIFPEIEVMKGIPQPVKHHPEGDVYTHTMLVLKRSAELNFDIEARFAALTHDFGKAYCYKQYGHLRGHEQAGVAVIDAFCARLKIPNRFKSIGKLTSDNHTRCHKLFELTAKKVHKLIVENMDALTHPERFEHFLQACLCDAQGRGERFVNRAYPQLLAAQRLFTALKTLDRKAIVQKALLQGRQGSDIGQFVREAEIHCLRTCFDNLKKNKERTP</sequence>
<evidence type="ECO:0000256" key="8">
    <source>
        <dbReference type="ARBA" id="ARBA00022840"/>
    </source>
</evidence>
<evidence type="ECO:0000256" key="11">
    <source>
        <dbReference type="RuleBase" id="RU003953"/>
    </source>
</evidence>
<dbReference type="NCBIfam" id="NF008137">
    <property type="entry name" value="PRK10885.1"/>
    <property type="match status" value="1"/>
</dbReference>
<evidence type="ECO:0000256" key="10">
    <source>
        <dbReference type="ARBA" id="ARBA00022884"/>
    </source>
</evidence>
<dbReference type="InterPro" id="IPR006674">
    <property type="entry name" value="HD_domain"/>
</dbReference>
<evidence type="ECO:0000259" key="12">
    <source>
        <dbReference type="PROSITE" id="PS51831"/>
    </source>
</evidence>
<protein>
    <submittedName>
        <fullName evidence="14">Multifunctional CCA addition/repair protein</fullName>
    </submittedName>
</protein>
<reference evidence="14 16" key="1">
    <citation type="submission" date="2017-12" db="EMBL/GenBank/DDBJ databases">
        <authorList>
            <person name="Paulsen S."/>
            <person name="Gram L.K."/>
        </authorList>
    </citation>
    <scope>NUCLEOTIDE SEQUENCE [LARGE SCALE GENOMIC DNA]</scope>
    <source>
        <strain evidence="14 16">S2231</strain>
        <strain evidence="13">S2233</strain>
    </source>
</reference>
<dbReference type="RefSeq" id="WP_138598593.1">
    <property type="nucleotide sequence ID" value="NZ_PNCK01000109.1"/>
</dbReference>
<dbReference type="GO" id="GO:0003723">
    <property type="term" value="F:RNA binding"/>
    <property type="evidence" value="ECO:0007669"/>
    <property type="project" value="UniProtKB-KW"/>
</dbReference>
<dbReference type="OrthoDB" id="9805698at2"/>
<keyword evidence="8" id="KW-0067">ATP-binding</keyword>
<evidence type="ECO:0000313" key="14">
    <source>
        <dbReference type="EMBL" id="TMP55159.1"/>
    </source>
</evidence>
<dbReference type="GO" id="GO:0004810">
    <property type="term" value="F:CCA tRNA nucleotidyltransferase activity"/>
    <property type="evidence" value="ECO:0007669"/>
    <property type="project" value="InterPro"/>
</dbReference>
<dbReference type="EMBL" id="PNCK01000109">
    <property type="protein sequence ID" value="TMP38819.1"/>
    <property type="molecule type" value="Genomic_DNA"/>
</dbReference>
<dbReference type="SUPFAM" id="SSF81301">
    <property type="entry name" value="Nucleotidyltransferase"/>
    <property type="match status" value="1"/>
</dbReference>
<keyword evidence="6" id="KW-0547">Nucleotide-binding</keyword>
<dbReference type="PIRSF" id="PIRSF000813">
    <property type="entry name" value="CCA_bact"/>
    <property type="match status" value="1"/>
</dbReference>
<evidence type="ECO:0000256" key="5">
    <source>
        <dbReference type="ARBA" id="ARBA00022723"/>
    </source>
</evidence>
<evidence type="ECO:0000313" key="15">
    <source>
        <dbReference type="Proteomes" id="UP000305730"/>
    </source>
</evidence>
<dbReference type="PANTHER" id="PTHR47545:SF1">
    <property type="entry name" value="MULTIFUNCTIONAL CCA PROTEIN"/>
    <property type="match status" value="1"/>
</dbReference>
<organism evidence="14 16">
    <name type="scientific">Pseudoalteromonas citrea</name>
    <dbReference type="NCBI Taxonomy" id="43655"/>
    <lineage>
        <taxon>Bacteria</taxon>
        <taxon>Pseudomonadati</taxon>
        <taxon>Pseudomonadota</taxon>
        <taxon>Gammaproteobacteria</taxon>
        <taxon>Alteromonadales</taxon>
        <taxon>Pseudoalteromonadaceae</taxon>
        <taxon>Pseudoalteromonas</taxon>
    </lineage>
</organism>
<keyword evidence="15" id="KW-1185">Reference proteome</keyword>
<keyword evidence="10 11" id="KW-0694">RNA-binding</keyword>
<evidence type="ECO:0000313" key="13">
    <source>
        <dbReference type="EMBL" id="TMP38819.1"/>
    </source>
</evidence>
<dbReference type="Proteomes" id="UP000305730">
    <property type="component" value="Unassembled WGS sequence"/>
</dbReference>
<feature type="domain" description="HD" evidence="12">
    <location>
        <begin position="228"/>
        <end position="332"/>
    </location>
</feature>
<dbReference type="InterPro" id="IPR032828">
    <property type="entry name" value="PolyA_RNA-bd"/>
</dbReference>
<evidence type="ECO:0000256" key="6">
    <source>
        <dbReference type="ARBA" id="ARBA00022741"/>
    </source>
</evidence>
<dbReference type="Gene3D" id="3.30.460.10">
    <property type="entry name" value="Beta Polymerase, domain 2"/>
    <property type="match status" value="1"/>
</dbReference>
<dbReference type="GO" id="GO:0005524">
    <property type="term" value="F:ATP binding"/>
    <property type="evidence" value="ECO:0007669"/>
    <property type="project" value="UniProtKB-KW"/>
</dbReference>
<dbReference type="InterPro" id="IPR002646">
    <property type="entry name" value="PolA_pol_head_dom"/>
</dbReference>
<evidence type="ECO:0000313" key="16">
    <source>
        <dbReference type="Proteomes" id="UP000307706"/>
    </source>
</evidence>
<keyword evidence="3" id="KW-0819">tRNA processing</keyword>
<dbReference type="GO" id="GO:0046872">
    <property type="term" value="F:metal ion binding"/>
    <property type="evidence" value="ECO:0007669"/>
    <property type="project" value="UniProtKB-KW"/>
</dbReference>
<keyword evidence="4" id="KW-0548">Nucleotidyltransferase</keyword>
<evidence type="ECO:0000256" key="7">
    <source>
        <dbReference type="ARBA" id="ARBA00022800"/>
    </source>
</evidence>
<dbReference type="AlphaFoldDB" id="A0A5S3XK52"/>
<keyword evidence="9" id="KW-0460">Magnesium</keyword>
<reference evidence="14" key="3">
    <citation type="submission" date="2019-09" db="EMBL/GenBank/DDBJ databases">
        <title>Co-occurence of chitin degradation, pigmentation and bioactivity in marine Pseudoalteromonas.</title>
        <authorList>
            <person name="Sonnenschein E.C."/>
            <person name="Bech P.K."/>
        </authorList>
    </citation>
    <scope>NUCLEOTIDE SEQUENCE</scope>
    <source>
        <strain evidence="14">S2231</strain>
        <strain evidence="13 15">S2233</strain>
    </source>
</reference>
<dbReference type="Pfam" id="PF01966">
    <property type="entry name" value="HD"/>
    <property type="match status" value="1"/>
</dbReference>
<keyword evidence="2 11" id="KW-0808">Transferase</keyword>
<evidence type="ECO:0000256" key="2">
    <source>
        <dbReference type="ARBA" id="ARBA00022679"/>
    </source>
</evidence>
<dbReference type="GO" id="GO:0001680">
    <property type="term" value="P:tRNA 3'-terminal CCA addition"/>
    <property type="evidence" value="ECO:0007669"/>
    <property type="project" value="InterPro"/>
</dbReference>
<accession>A0A5S3XK52</accession>